<evidence type="ECO:0000313" key="3">
    <source>
        <dbReference type="EMBL" id="OXI42024.1"/>
    </source>
</evidence>
<gene>
    <name evidence="3" type="ORF">CFB84_22485</name>
</gene>
<reference evidence="4" key="1">
    <citation type="submission" date="2017-06" db="EMBL/GenBank/DDBJ databases">
        <authorList>
            <person name="LiPuma J."/>
            <person name="Spilker T."/>
        </authorList>
    </citation>
    <scope>NUCLEOTIDE SEQUENCE [LARGE SCALE GENOMIC DNA]</scope>
    <source>
        <strain evidence="4">AU17325</strain>
    </source>
</reference>
<comment type="caution">
    <text evidence="3">The sequence shown here is derived from an EMBL/GenBank/DDBJ whole genome shotgun (WGS) entry which is preliminary data.</text>
</comment>
<dbReference type="Gene3D" id="3.30.370.10">
    <property type="entry name" value="Barstar-like"/>
    <property type="match status" value="1"/>
</dbReference>
<dbReference type="InterPro" id="IPR035905">
    <property type="entry name" value="Barstar-like_sf"/>
</dbReference>
<evidence type="ECO:0000313" key="4">
    <source>
        <dbReference type="Proteomes" id="UP000214600"/>
    </source>
</evidence>
<accession>A0A228IHZ7</accession>
<organism evidence="3 4">
    <name type="scientific">Burkholderia aenigmatica</name>
    <dbReference type="NCBI Taxonomy" id="2015348"/>
    <lineage>
        <taxon>Bacteria</taxon>
        <taxon>Pseudomonadati</taxon>
        <taxon>Pseudomonadota</taxon>
        <taxon>Betaproteobacteria</taxon>
        <taxon>Burkholderiales</taxon>
        <taxon>Burkholderiaceae</taxon>
        <taxon>Burkholderia</taxon>
        <taxon>Burkholderia cepacia complex</taxon>
    </lineage>
</organism>
<sequence>MMLDRPGLYVTDSDEAKRIAEECGRGDWLVVFLPAGIASKEQFFDAIRSTCPLDPPLCSNRSWDALADSLSSGLDEIEHERIAIFWPNSDCLSAVEPEAFAIATDILIDLCVTLADPDVTGSRAKTLLVVQTPGRV</sequence>
<feature type="domain" description="Barstar (barnase inhibitor)" evidence="2">
    <location>
        <begin position="35"/>
        <end position="116"/>
    </location>
</feature>
<protein>
    <recommendedName>
        <fullName evidence="2">Barstar (barnase inhibitor) domain-containing protein</fullName>
    </recommendedName>
</protein>
<dbReference type="InterPro" id="IPR000468">
    <property type="entry name" value="Barstar"/>
</dbReference>
<name>A0A228IHZ7_9BURK</name>
<dbReference type="SUPFAM" id="SSF52038">
    <property type="entry name" value="Barstar-related"/>
    <property type="match status" value="1"/>
</dbReference>
<evidence type="ECO:0000259" key="2">
    <source>
        <dbReference type="Pfam" id="PF01337"/>
    </source>
</evidence>
<dbReference type="Pfam" id="PF01337">
    <property type="entry name" value="Barstar"/>
    <property type="match status" value="1"/>
</dbReference>
<dbReference type="EMBL" id="NKFA01000008">
    <property type="protein sequence ID" value="OXI42024.1"/>
    <property type="molecule type" value="Genomic_DNA"/>
</dbReference>
<dbReference type="AlphaFoldDB" id="A0A228IHZ7"/>
<evidence type="ECO:0000256" key="1">
    <source>
        <dbReference type="ARBA" id="ARBA00006845"/>
    </source>
</evidence>
<dbReference type="Proteomes" id="UP000214600">
    <property type="component" value="Unassembled WGS sequence"/>
</dbReference>
<proteinExistence type="inferred from homology"/>
<dbReference type="RefSeq" id="WP_089452081.1">
    <property type="nucleotide sequence ID" value="NZ_NKFA01000008.1"/>
</dbReference>
<reference evidence="3 4" key="2">
    <citation type="submission" date="2017-08" db="EMBL/GenBank/DDBJ databases">
        <title>WGS of novel Burkholderia cepaca complex species.</title>
        <authorList>
            <person name="Lipuma J."/>
            <person name="Spilker T."/>
        </authorList>
    </citation>
    <scope>NUCLEOTIDE SEQUENCE [LARGE SCALE GENOMIC DNA]</scope>
    <source>
        <strain evidence="3 4">AU17325</strain>
    </source>
</reference>
<comment type="similarity">
    <text evidence="1">Belongs to the barstar family.</text>
</comment>
<dbReference type="OrthoDB" id="7065772at2"/>